<dbReference type="AlphaFoldDB" id="A0AAV9W740"/>
<feature type="compositionally biased region" description="Polar residues" evidence="1">
    <location>
        <begin position="171"/>
        <end position="186"/>
    </location>
</feature>
<organism evidence="2 3">
    <name type="scientific">Arthrobotrys musiformis</name>
    <dbReference type="NCBI Taxonomy" id="47236"/>
    <lineage>
        <taxon>Eukaryota</taxon>
        <taxon>Fungi</taxon>
        <taxon>Dikarya</taxon>
        <taxon>Ascomycota</taxon>
        <taxon>Pezizomycotina</taxon>
        <taxon>Orbiliomycetes</taxon>
        <taxon>Orbiliales</taxon>
        <taxon>Orbiliaceae</taxon>
        <taxon>Arthrobotrys</taxon>
    </lineage>
</organism>
<feature type="compositionally biased region" description="Low complexity" evidence="1">
    <location>
        <begin position="15"/>
        <end position="29"/>
    </location>
</feature>
<comment type="caution">
    <text evidence="2">The sequence shown here is derived from an EMBL/GenBank/DDBJ whole genome shotgun (WGS) entry which is preliminary data.</text>
</comment>
<feature type="region of interest" description="Disordered" evidence="1">
    <location>
        <begin position="166"/>
        <end position="191"/>
    </location>
</feature>
<feature type="region of interest" description="Disordered" evidence="1">
    <location>
        <begin position="107"/>
        <end position="144"/>
    </location>
</feature>
<gene>
    <name evidence="2" type="ORF">TWF481_009892</name>
</gene>
<accession>A0AAV9W740</accession>
<dbReference type="EMBL" id="JAVHJL010000006">
    <property type="protein sequence ID" value="KAK6502082.1"/>
    <property type="molecule type" value="Genomic_DNA"/>
</dbReference>
<sequence>MELLQEPSKGPPKPSTLSIRRSLPSLRPSAADTTPLNMPYNLSRWASYPRLSSPSPTLAALLKSIRSSRGPVLSGPEIRTTLLTGASPSSVSQQLQSMKISKLAEDALDRKQPQLPIKKSSGTHHLEMSTQGPSDGPISSVSLGSSTETFETANAGDQGSIDAQVQEETKSNNGSQEPTIPTSSDITGKPRIAIPPKALKTDDIGEVGILQAVPHSTNEGPSATSPEVLGTAPATFGSGNSSYCNIGAIFHHKDDEIPPPVPPKPPQYVPAAPHQQPHEQTPQLPVHILVQDTQPDEVVAPTMLIFKVLNTRTNPNNRKCEYHLLYKWSGNSSYFPDCPAVEEIFIFEDFSIHKAVVTRIRVWHSSHIGVSKDLRVEEMKYRLSPAEHTEINRYPWPPFDPRGWYRCLIWGHFGVQPGNE</sequence>
<reference evidence="2 3" key="1">
    <citation type="submission" date="2023-08" db="EMBL/GenBank/DDBJ databases">
        <authorList>
            <person name="Palmer J.M."/>
        </authorList>
    </citation>
    <scope>NUCLEOTIDE SEQUENCE [LARGE SCALE GENOMIC DNA]</scope>
    <source>
        <strain evidence="2 3">TWF481</strain>
    </source>
</reference>
<evidence type="ECO:0000313" key="2">
    <source>
        <dbReference type="EMBL" id="KAK6502082.1"/>
    </source>
</evidence>
<proteinExistence type="predicted"/>
<name>A0AAV9W740_9PEZI</name>
<keyword evidence="3" id="KW-1185">Reference proteome</keyword>
<protein>
    <submittedName>
        <fullName evidence="2">Uncharacterized protein</fullName>
    </submittedName>
</protein>
<feature type="region of interest" description="Disordered" evidence="1">
    <location>
        <begin position="1"/>
        <end position="39"/>
    </location>
</feature>
<evidence type="ECO:0000256" key="1">
    <source>
        <dbReference type="SAM" id="MobiDB-lite"/>
    </source>
</evidence>
<feature type="compositionally biased region" description="Polar residues" evidence="1">
    <location>
        <begin position="128"/>
        <end position="144"/>
    </location>
</feature>
<dbReference type="Proteomes" id="UP001370758">
    <property type="component" value="Unassembled WGS sequence"/>
</dbReference>
<evidence type="ECO:0000313" key="3">
    <source>
        <dbReference type="Proteomes" id="UP001370758"/>
    </source>
</evidence>